<dbReference type="InterPro" id="IPR012338">
    <property type="entry name" value="Beta-lactam/transpept-like"/>
</dbReference>
<dbReference type="AlphaFoldDB" id="A0A4V6A4E8"/>
<proteinExistence type="predicted"/>
<dbReference type="SUPFAM" id="SSF56601">
    <property type="entry name" value="beta-lactamase/transpeptidase-like"/>
    <property type="match status" value="1"/>
</dbReference>
<gene>
    <name evidence="2" type="ORF">L596_011232</name>
</gene>
<accession>A0A4V6A4E8</accession>
<comment type="caution">
    <text evidence="2">The sequence shown here is derived from an EMBL/GenBank/DDBJ whole genome shotgun (WGS) entry which is preliminary data.</text>
</comment>
<evidence type="ECO:0000313" key="3">
    <source>
        <dbReference type="Proteomes" id="UP000298663"/>
    </source>
</evidence>
<dbReference type="Pfam" id="PF00144">
    <property type="entry name" value="Beta-lactamase"/>
    <property type="match status" value="1"/>
</dbReference>
<dbReference type="InterPro" id="IPR050491">
    <property type="entry name" value="AmpC-like"/>
</dbReference>
<organism evidence="2 3">
    <name type="scientific">Steinernema carpocapsae</name>
    <name type="common">Entomopathogenic nematode</name>
    <dbReference type="NCBI Taxonomy" id="34508"/>
    <lineage>
        <taxon>Eukaryota</taxon>
        <taxon>Metazoa</taxon>
        <taxon>Ecdysozoa</taxon>
        <taxon>Nematoda</taxon>
        <taxon>Chromadorea</taxon>
        <taxon>Rhabditida</taxon>
        <taxon>Tylenchina</taxon>
        <taxon>Panagrolaimomorpha</taxon>
        <taxon>Strongyloidoidea</taxon>
        <taxon>Steinernematidae</taxon>
        <taxon>Steinernema</taxon>
    </lineage>
</organism>
<feature type="domain" description="Beta-lactamase-related" evidence="1">
    <location>
        <begin position="5"/>
        <end position="315"/>
    </location>
</feature>
<dbReference type="PANTHER" id="PTHR46825">
    <property type="entry name" value="D-ALANYL-D-ALANINE-CARBOXYPEPTIDASE/ENDOPEPTIDASE AMPH"/>
    <property type="match status" value="1"/>
</dbReference>
<dbReference type="Proteomes" id="UP000298663">
    <property type="component" value="Unassembled WGS sequence"/>
</dbReference>
<dbReference type="Gene3D" id="3.40.710.10">
    <property type="entry name" value="DD-peptidase/beta-lactamase superfamily"/>
    <property type="match status" value="1"/>
</dbReference>
<dbReference type="InterPro" id="IPR001466">
    <property type="entry name" value="Beta-lactam-related"/>
</dbReference>
<dbReference type="EMBL" id="AZBU02000003">
    <property type="protein sequence ID" value="TKR86695.1"/>
    <property type="molecule type" value="Genomic_DNA"/>
</dbReference>
<reference evidence="2 3" key="2">
    <citation type="journal article" date="2019" name="G3 (Bethesda)">
        <title>Hybrid Assembly of the Genome of the Entomopathogenic Nematode Steinernema carpocapsae Identifies the X-Chromosome.</title>
        <authorList>
            <person name="Serra L."/>
            <person name="Macchietto M."/>
            <person name="Macias-Munoz A."/>
            <person name="McGill C.J."/>
            <person name="Rodriguez I.M."/>
            <person name="Rodriguez B."/>
            <person name="Murad R."/>
            <person name="Mortazavi A."/>
        </authorList>
    </citation>
    <scope>NUCLEOTIDE SEQUENCE [LARGE SCALE GENOMIC DNA]</scope>
    <source>
        <strain evidence="2 3">ALL</strain>
    </source>
</reference>
<reference evidence="2 3" key="1">
    <citation type="journal article" date="2015" name="Genome Biol.">
        <title>Comparative genomics of Steinernema reveals deeply conserved gene regulatory networks.</title>
        <authorList>
            <person name="Dillman A.R."/>
            <person name="Macchietto M."/>
            <person name="Porter C.F."/>
            <person name="Rogers A."/>
            <person name="Williams B."/>
            <person name="Antoshechkin I."/>
            <person name="Lee M.M."/>
            <person name="Goodwin Z."/>
            <person name="Lu X."/>
            <person name="Lewis E.E."/>
            <person name="Goodrich-Blair H."/>
            <person name="Stock S.P."/>
            <person name="Adams B.J."/>
            <person name="Sternberg P.W."/>
            <person name="Mortazavi A."/>
        </authorList>
    </citation>
    <scope>NUCLEOTIDE SEQUENCE [LARGE SCALE GENOMIC DNA]</scope>
    <source>
        <strain evidence="2 3">ALL</strain>
    </source>
</reference>
<sequence length="339" mass="38572">MPFVQREIEEVMRQEDIPSFQITVFNSSSFNPITTGVFGYANVAERYLASTNSIYRIASISKVITAMCIVRLLSNGRLQSFDQRVFGSGGILQYEYANVNMHPLLYEITVEHLLEHTSGGWGNVERLEEERREASPSDFLKFAIGRYRPVSWPGQQFYYSNIGYMILGKVIERLGGMNYELFAQREVLIPLGIYAKIGKQRKYDALWDEVQYYSHDNANPYFNWDPARMSAAAGWVLNSEQMARLLSDIASRSRSTYSTMVIPSRQMPFYGRGIQLRPRDGGIFHCGSLAGTEALVYNNRGITVSMVINLRGAKENTLTKWMTRLAERIAESASNVLKL</sequence>
<protein>
    <recommendedName>
        <fullName evidence="1">Beta-lactamase-related domain-containing protein</fullName>
    </recommendedName>
</protein>
<evidence type="ECO:0000259" key="1">
    <source>
        <dbReference type="Pfam" id="PF00144"/>
    </source>
</evidence>
<keyword evidence="3" id="KW-1185">Reference proteome</keyword>
<dbReference type="OrthoDB" id="5946976at2759"/>
<name>A0A4V6A4E8_STECR</name>
<evidence type="ECO:0000313" key="2">
    <source>
        <dbReference type="EMBL" id="TKR86695.1"/>
    </source>
</evidence>
<dbReference type="PANTHER" id="PTHR46825:SF9">
    <property type="entry name" value="BETA-LACTAMASE-RELATED DOMAIN-CONTAINING PROTEIN"/>
    <property type="match status" value="1"/>
</dbReference>